<accession>A0AAV2RLK9</accession>
<gene>
    <name evidence="1" type="ORF">MNOR_LOCUS26780</name>
</gene>
<evidence type="ECO:0000313" key="1">
    <source>
        <dbReference type="EMBL" id="CAL4131529.1"/>
    </source>
</evidence>
<dbReference type="AlphaFoldDB" id="A0AAV2RLK9"/>
<dbReference type="Proteomes" id="UP001497623">
    <property type="component" value="Unassembled WGS sequence"/>
</dbReference>
<evidence type="ECO:0000313" key="2">
    <source>
        <dbReference type="Proteomes" id="UP001497623"/>
    </source>
</evidence>
<comment type="caution">
    <text evidence="1">The sequence shown here is derived from an EMBL/GenBank/DDBJ whole genome shotgun (WGS) entry which is preliminary data.</text>
</comment>
<feature type="non-terminal residue" evidence="1">
    <location>
        <position position="1"/>
    </location>
</feature>
<reference evidence="1 2" key="1">
    <citation type="submission" date="2024-05" db="EMBL/GenBank/DDBJ databases">
        <authorList>
            <person name="Wallberg A."/>
        </authorList>
    </citation>
    <scope>NUCLEOTIDE SEQUENCE [LARGE SCALE GENOMIC DNA]</scope>
</reference>
<dbReference type="EMBL" id="CAXKWB010027210">
    <property type="protein sequence ID" value="CAL4131529.1"/>
    <property type="molecule type" value="Genomic_DNA"/>
</dbReference>
<organism evidence="1 2">
    <name type="scientific">Meganyctiphanes norvegica</name>
    <name type="common">Northern krill</name>
    <name type="synonym">Thysanopoda norvegica</name>
    <dbReference type="NCBI Taxonomy" id="48144"/>
    <lineage>
        <taxon>Eukaryota</taxon>
        <taxon>Metazoa</taxon>
        <taxon>Ecdysozoa</taxon>
        <taxon>Arthropoda</taxon>
        <taxon>Crustacea</taxon>
        <taxon>Multicrustacea</taxon>
        <taxon>Malacostraca</taxon>
        <taxon>Eumalacostraca</taxon>
        <taxon>Eucarida</taxon>
        <taxon>Euphausiacea</taxon>
        <taxon>Euphausiidae</taxon>
        <taxon>Meganyctiphanes</taxon>
    </lineage>
</organism>
<name>A0AAV2RLK9_MEGNR</name>
<sequence length="250" mass="28893">TPYQIAWGDQDSNFCRFGFKEAGFHSEELEEVINVNVIENKHQNYQKEEAHEQLIVPTVVHGGLYRKNQKENYGIVEIIVTDKKTSVIEGYFKSDSDKRSFNQTENYICVGWNVCFKNKHGDQSLYFLIVNYSICFVMKYDELLLEEAWRKPGVSSGIPGDFLMKCWTDSGGNSELLYCHGGCQERFNFTQLMLAYPQWNSMDNKVLPLTCPLGWWLTTNWHIQSIPDAWERGCLCNCMQPQGGGFSFNQ</sequence>
<protein>
    <submittedName>
        <fullName evidence="1">Uncharacterized protein</fullName>
    </submittedName>
</protein>
<keyword evidence="2" id="KW-1185">Reference proteome</keyword>
<proteinExistence type="predicted"/>